<sequence length="52" mass="5287">MSAAEVAAAIGISRATAQRYLAAMASSGDVSVGLRYGATGRPEQEFAAIVSR</sequence>
<accession>A0A7G1ICB9</accession>
<organism evidence="2 3">
    <name type="scientific">Mycobacterium kansasii</name>
    <dbReference type="NCBI Taxonomy" id="1768"/>
    <lineage>
        <taxon>Bacteria</taxon>
        <taxon>Bacillati</taxon>
        <taxon>Actinomycetota</taxon>
        <taxon>Actinomycetes</taxon>
        <taxon>Mycobacteriales</taxon>
        <taxon>Mycobacteriaceae</taxon>
        <taxon>Mycobacterium</taxon>
    </lineage>
</organism>
<gene>
    <name evidence="2" type="ORF">NIIDMKKI_32900</name>
</gene>
<protein>
    <recommendedName>
        <fullName evidence="1">HTH iclR-type domain-containing protein</fullName>
    </recommendedName>
</protein>
<keyword evidence="3" id="KW-1185">Reference proteome</keyword>
<evidence type="ECO:0000313" key="2">
    <source>
        <dbReference type="EMBL" id="BCI88084.1"/>
    </source>
</evidence>
<feature type="domain" description="HTH iclR-type" evidence="1">
    <location>
        <begin position="1"/>
        <end position="28"/>
    </location>
</feature>
<dbReference type="EMBL" id="AP023343">
    <property type="protein sequence ID" value="BCI88084.1"/>
    <property type="molecule type" value="Genomic_DNA"/>
</dbReference>
<evidence type="ECO:0000259" key="1">
    <source>
        <dbReference type="Pfam" id="PF09339"/>
    </source>
</evidence>
<dbReference type="AlphaFoldDB" id="A0A7G1ICB9"/>
<name>A0A7G1ICB9_MYCKA</name>
<dbReference type="InterPro" id="IPR005471">
    <property type="entry name" value="Tscrpt_reg_IclR_N"/>
</dbReference>
<reference evidence="2 3" key="1">
    <citation type="submission" date="2020-07" db="EMBL/GenBank/DDBJ databases">
        <title>Mycobacterium kansasii (former subtype) with zoonotic potential isolated from diseased indoor pet cat, Japan.</title>
        <authorList>
            <person name="Fukano H."/>
            <person name="Terazono T."/>
            <person name="Hoshino Y."/>
        </authorList>
    </citation>
    <scope>NUCLEOTIDE SEQUENCE [LARGE SCALE GENOMIC DNA]</scope>
    <source>
        <strain evidence="2 3">Kuro-I</strain>
    </source>
</reference>
<dbReference type="Pfam" id="PF09339">
    <property type="entry name" value="HTH_IclR"/>
    <property type="match status" value="1"/>
</dbReference>
<dbReference type="Proteomes" id="UP000516380">
    <property type="component" value="Chromosome"/>
</dbReference>
<evidence type="ECO:0000313" key="3">
    <source>
        <dbReference type="Proteomes" id="UP000516380"/>
    </source>
</evidence>
<proteinExistence type="predicted"/>
<dbReference type="GO" id="GO:0003677">
    <property type="term" value="F:DNA binding"/>
    <property type="evidence" value="ECO:0007669"/>
    <property type="project" value="InterPro"/>
</dbReference>
<dbReference type="GO" id="GO:0006355">
    <property type="term" value="P:regulation of DNA-templated transcription"/>
    <property type="evidence" value="ECO:0007669"/>
    <property type="project" value="InterPro"/>
</dbReference>